<feature type="compositionally biased region" description="Low complexity" evidence="1">
    <location>
        <begin position="19"/>
        <end position="31"/>
    </location>
</feature>
<reference evidence="2" key="1">
    <citation type="submission" date="2021-02" db="EMBL/GenBank/DDBJ databases">
        <authorList>
            <person name="Dougan E. K."/>
            <person name="Rhodes N."/>
            <person name="Thang M."/>
            <person name="Chan C."/>
        </authorList>
    </citation>
    <scope>NUCLEOTIDE SEQUENCE</scope>
</reference>
<gene>
    <name evidence="2" type="ORF">PGLA1383_LOCUS10026</name>
</gene>
<comment type="caution">
    <text evidence="2">The sequence shown here is derived from an EMBL/GenBank/DDBJ whole genome shotgun (WGS) entry which is preliminary data.</text>
</comment>
<feature type="compositionally biased region" description="Basic and acidic residues" evidence="1">
    <location>
        <begin position="1"/>
        <end position="11"/>
    </location>
</feature>
<dbReference type="EMBL" id="CAJNNV010004876">
    <property type="protein sequence ID" value="CAE8591355.1"/>
    <property type="molecule type" value="Genomic_DNA"/>
</dbReference>
<dbReference type="AlphaFoldDB" id="A0A813DTU4"/>
<feature type="compositionally biased region" description="Acidic residues" evidence="1">
    <location>
        <begin position="49"/>
        <end position="64"/>
    </location>
</feature>
<accession>A0A813DTU4</accession>
<evidence type="ECO:0000313" key="2">
    <source>
        <dbReference type="EMBL" id="CAE8591355.1"/>
    </source>
</evidence>
<dbReference type="Proteomes" id="UP000654075">
    <property type="component" value="Unassembled WGS sequence"/>
</dbReference>
<sequence>VGSPDGKEVQRPARPMPRGGASSQESESEAGMPAKASFVGIGGSAGSCSEEDYGGGDSDWEEESAGVPGIPTSPVGGTRAAPKPLQDSQHEDSPLSKSQVFDTVKASDSEVPASHRDLAADHARVFVRGLTLRLQAGCFAESLAALVTSTSTTSLASPAAAVEVVPEQQIARSWLSSIYERIMLTLTEDTRVNDVLRQAGDE</sequence>
<evidence type="ECO:0000256" key="1">
    <source>
        <dbReference type="SAM" id="MobiDB-lite"/>
    </source>
</evidence>
<name>A0A813DTU4_POLGL</name>
<feature type="non-terminal residue" evidence="2">
    <location>
        <position position="1"/>
    </location>
</feature>
<proteinExistence type="predicted"/>
<protein>
    <submittedName>
        <fullName evidence="2">Uncharacterized protein</fullName>
    </submittedName>
</protein>
<evidence type="ECO:0000313" key="3">
    <source>
        <dbReference type="Proteomes" id="UP000654075"/>
    </source>
</evidence>
<organism evidence="2 3">
    <name type="scientific">Polarella glacialis</name>
    <name type="common">Dinoflagellate</name>
    <dbReference type="NCBI Taxonomy" id="89957"/>
    <lineage>
        <taxon>Eukaryota</taxon>
        <taxon>Sar</taxon>
        <taxon>Alveolata</taxon>
        <taxon>Dinophyceae</taxon>
        <taxon>Suessiales</taxon>
        <taxon>Suessiaceae</taxon>
        <taxon>Polarella</taxon>
    </lineage>
</organism>
<feature type="region of interest" description="Disordered" evidence="1">
    <location>
        <begin position="1"/>
        <end position="113"/>
    </location>
</feature>
<keyword evidence="3" id="KW-1185">Reference proteome</keyword>
<feature type="non-terminal residue" evidence="2">
    <location>
        <position position="202"/>
    </location>
</feature>